<accession>V2TFC0</accession>
<evidence type="ECO:0000313" key="2">
    <source>
        <dbReference type="Proteomes" id="UP000023785"/>
    </source>
</evidence>
<dbReference type="HOGENOM" id="CLU_2566119_0_0_6"/>
<keyword evidence="2" id="KW-1185">Reference proteome</keyword>
<comment type="caution">
    <text evidence="1">The sequence shown here is derived from an EMBL/GenBank/DDBJ whole genome shotgun (WGS) entry which is preliminary data.</text>
</comment>
<dbReference type="RefSeq" id="WP_023274079.1">
    <property type="nucleotide sequence ID" value="NZ_KI530738.1"/>
</dbReference>
<evidence type="ECO:0000313" key="1">
    <source>
        <dbReference type="EMBL" id="ESK36677.1"/>
    </source>
</evidence>
<name>V2TFC0_9GAMM</name>
<reference evidence="1 2" key="1">
    <citation type="submission" date="2013-10" db="EMBL/GenBank/DDBJ databases">
        <title>The Genome Sequence of Acinetobacter nectaris CIP 110549.</title>
        <authorList>
            <consortium name="The Broad Institute Genomics Platform"/>
            <consortium name="The Broad Institute Genome Sequencing Center for Infectious Disease"/>
            <person name="Cerqueira G."/>
            <person name="Feldgarden M."/>
            <person name="Courvalin P."/>
            <person name="Grillot-Courvalin C."/>
            <person name="Clermont D."/>
            <person name="Rocha E."/>
            <person name="Yoon E.-J."/>
            <person name="Nemec A."/>
            <person name="Young S.K."/>
            <person name="Zeng Q."/>
            <person name="Gargeya S."/>
            <person name="Fitzgerald M."/>
            <person name="Abouelleil A."/>
            <person name="Alvarado L."/>
            <person name="Berlin A.M."/>
            <person name="Chapman S.B."/>
            <person name="Gainer-Dewar J."/>
            <person name="Goldberg J."/>
            <person name="Gnerre S."/>
            <person name="Griggs A."/>
            <person name="Gujja S."/>
            <person name="Hansen M."/>
            <person name="Howarth C."/>
            <person name="Imamovic A."/>
            <person name="Ireland A."/>
            <person name="Larimer J."/>
            <person name="McCowan C."/>
            <person name="Murphy C."/>
            <person name="Pearson M."/>
            <person name="Poon T.W."/>
            <person name="Priest M."/>
            <person name="Roberts A."/>
            <person name="Saif S."/>
            <person name="Shea T."/>
            <person name="Sykes S."/>
            <person name="Wortman J."/>
            <person name="Nusbaum C."/>
            <person name="Birren B."/>
        </authorList>
    </citation>
    <scope>NUCLEOTIDE SEQUENCE [LARGE SCALE GENOMIC DNA]</scope>
    <source>
        <strain evidence="1 2">CIP 110549</strain>
    </source>
</reference>
<organism evidence="1 2">
    <name type="scientific">Acinetobacter nectaris CIP 110549</name>
    <dbReference type="NCBI Taxonomy" id="1392540"/>
    <lineage>
        <taxon>Bacteria</taxon>
        <taxon>Pseudomonadati</taxon>
        <taxon>Pseudomonadota</taxon>
        <taxon>Gammaproteobacteria</taxon>
        <taxon>Moraxellales</taxon>
        <taxon>Moraxellaceae</taxon>
        <taxon>Acinetobacter</taxon>
    </lineage>
</organism>
<sequence>MQSITLSSKGKRDLLIERVYEEQYLDEVNNLAYELWIDSDTSEIIDPMLYSSLNNMKYGSCIDINTVEYCVTNIQEEVRHS</sequence>
<dbReference type="AlphaFoldDB" id="V2TFC0"/>
<dbReference type="Proteomes" id="UP000023785">
    <property type="component" value="Unassembled WGS sequence"/>
</dbReference>
<dbReference type="PATRIC" id="fig|1392540.3.peg.2385"/>
<protein>
    <submittedName>
        <fullName evidence="1">Uncharacterized protein</fullName>
    </submittedName>
</protein>
<dbReference type="EMBL" id="AYER01000012">
    <property type="protein sequence ID" value="ESK36677.1"/>
    <property type="molecule type" value="Genomic_DNA"/>
</dbReference>
<proteinExistence type="predicted"/>
<gene>
    <name evidence="1" type="ORF">P256_02470</name>
</gene>